<dbReference type="PANTHER" id="PTHR36115">
    <property type="entry name" value="PROLINE-RICH ANTIGEN HOMOLOG-RELATED"/>
    <property type="match status" value="1"/>
</dbReference>
<evidence type="ECO:0000256" key="3">
    <source>
        <dbReference type="ARBA" id="ARBA00022692"/>
    </source>
</evidence>
<keyword evidence="2" id="KW-1003">Cell membrane</keyword>
<accession>A0A917DFL3</accession>
<evidence type="ECO:0000256" key="6">
    <source>
        <dbReference type="SAM" id="Phobius"/>
    </source>
</evidence>
<feature type="transmembrane region" description="Helical" evidence="6">
    <location>
        <begin position="24"/>
        <end position="47"/>
    </location>
</feature>
<evidence type="ECO:0000256" key="2">
    <source>
        <dbReference type="ARBA" id="ARBA00022475"/>
    </source>
</evidence>
<evidence type="ECO:0000256" key="4">
    <source>
        <dbReference type="ARBA" id="ARBA00022989"/>
    </source>
</evidence>
<name>A0A917DFL3_9FLAO</name>
<evidence type="ECO:0000259" key="7">
    <source>
        <dbReference type="Pfam" id="PF06271"/>
    </source>
</evidence>
<dbReference type="Pfam" id="PF06271">
    <property type="entry name" value="RDD"/>
    <property type="match status" value="1"/>
</dbReference>
<evidence type="ECO:0000256" key="1">
    <source>
        <dbReference type="ARBA" id="ARBA00004651"/>
    </source>
</evidence>
<reference evidence="8" key="1">
    <citation type="journal article" date="2014" name="Int. J. Syst. Evol. Microbiol.">
        <title>Complete genome sequence of Corynebacterium casei LMG S-19264T (=DSM 44701T), isolated from a smear-ripened cheese.</title>
        <authorList>
            <consortium name="US DOE Joint Genome Institute (JGI-PGF)"/>
            <person name="Walter F."/>
            <person name="Albersmeier A."/>
            <person name="Kalinowski J."/>
            <person name="Ruckert C."/>
        </authorList>
    </citation>
    <scope>NUCLEOTIDE SEQUENCE</scope>
    <source>
        <strain evidence="8">CGMCC 1.12506</strain>
    </source>
</reference>
<dbReference type="InterPro" id="IPR051791">
    <property type="entry name" value="Pra-immunoreactive"/>
</dbReference>
<dbReference type="InterPro" id="IPR010432">
    <property type="entry name" value="RDD"/>
</dbReference>
<evidence type="ECO:0000313" key="8">
    <source>
        <dbReference type="EMBL" id="GGD34246.1"/>
    </source>
</evidence>
<gene>
    <name evidence="8" type="ORF">GCM10011343_25190</name>
</gene>
<feature type="domain" description="RDD" evidence="7">
    <location>
        <begin position="18"/>
        <end position="131"/>
    </location>
</feature>
<keyword evidence="4 6" id="KW-1133">Transmembrane helix</keyword>
<keyword evidence="9" id="KW-1185">Reference proteome</keyword>
<feature type="transmembrane region" description="Helical" evidence="6">
    <location>
        <begin position="67"/>
        <end position="84"/>
    </location>
</feature>
<comment type="subcellular location">
    <subcellularLocation>
        <location evidence="1">Cell membrane</location>
        <topology evidence="1">Multi-pass membrane protein</topology>
    </subcellularLocation>
</comment>
<evidence type="ECO:0000256" key="5">
    <source>
        <dbReference type="ARBA" id="ARBA00023136"/>
    </source>
</evidence>
<dbReference type="AlphaFoldDB" id="A0A917DFL3"/>
<protein>
    <recommendedName>
        <fullName evidence="7">RDD domain-containing protein</fullName>
    </recommendedName>
</protein>
<reference evidence="8" key="2">
    <citation type="submission" date="2020-09" db="EMBL/GenBank/DDBJ databases">
        <authorList>
            <person name="Sun Q."/>
            <person name="Zhou Y."/>
        </authorList>
    </citation>
    <scope>NUCLEOTIDE SEQUENCE</scope>
    <source>
        <strain evidence="8">CGMCC 1.12506</strain>
    </source>
</reference>
<sequence length="170" mass="19289">MNSVATTKTSQITNEMLATKGQRLANYLIDLVIHNIINVVPLLFAWILYEFFGNADLSIWLDSLDSVVDFFISYVIIVIYYMIMESITGRSLGKYVTNTKVLMADGTQPEPYAIFIRSISRLIPFNAFSFLGNLPKGWHDTLSKTVVVDIKKYNQEREMASSINEIGMES</sequence>
<dbReference type="Proteomes" id="UP000625735">
    <property type="component" value="Unassembled WGS sequence"/>
</dbReference>
<organism evidence="8 9">
    <name type="scientific">Flavobacterium orientale</name>
    <dbReference type="NCBI Taxonomy" id="1756020"/>
    <lineage>
        <taxon>Bacteria</taxon>
        <taxon>Pseudomonadati</taxon>
        <taxon>Bacteroidota</taxon>
        <taxon>Flavobacteriia</taxon>
        <taxon>Flavobacteriales</taxon>
        <taxon>Flavobacteriaceae</taxon>
        <taxon>Flavobacterium</taxon>
    </lineage>
</organism>
<keyword evidence="3 6" id="KW-0812">Transmembrane</keyword>
<proteinExistence type="predicted"/>
<dbReference type="PANTHER" id="PTHR36115:SF4">
    <property type="entry name" value="MEMBRANE PROTEIN"/>
    <property type="match status" value="1"/>
</dbReference>
<keyword evidence="5 6" id="KW-0472">Membrane</keyword>
<comment type="caution">
    <text evidence="8">The sequence shown here is derived from an EMBL/GenBank/DDBJ whole genome shotgun (WGS) entry which is preliminary data.</text>
</comment>
<evidence type="ECO:0000313" key="9">
    <source>
        <dbReference type="Proteomes" id="UP000625735"/>
    </source>
</evidence>
<dbReference type="EMBL" id="BMFG01000011">
    <property type="protein sequence ID" value="GGD34246.1"/>
    <property type="molecule type" value="Genomic_DNA"/>
</dbReference>
<dbReference type="GO" id="GO:0005886">
    <property type="term" value="C:plasma membrane"/>
    <property type="evidence" value="ECO:0007669"/>
    <property type="project" value="UniProtKB-SubCell"/>
</dbReference>